<evidence type="ECO:0000313" key="10">
    <source>
        <dbReference type="Proteomes" id="UP000664701"/>
    </source>
</evidence>
<evidence type="ECO:0000256" key="4">
    <source>
        <dbReference type="ARBA" id="ARBA00022692"/>
    </source>
</evidence>
<dbReference type="Proteomes" id="UP000664701">
    <property type="component" value="Chromosome"/>
</dbReference>
<organism evidence="9 10">
    <name type="scientific">Candidatus Enterococcus lowellii</name>
    <dbReference type="NCBI Taxonomy" id="2230877"/>
    <lineage>
        <taxon>Bacteria</taxon>
        <taxon>Bacillati</taxon>
        <taxon>Bacillota</taxon>
        <taxon>Bacilli</taxon>
        <taxon>Lactobacillales</taxon>
        <taxon>Enterococcaceae</taxon>
        <taxon>Enterococcus</taxon>
    </lineage>
</organism>
<keyword evidence="10" id="KW-1185">Reference proteome</keyword>
<dbReference type="Pfam" id="PF09335">
    <property type="entry name" value="VTT_dom"/>
    <property type="match status" value="1"/>
</dbReference>
<keyword evidence="6 7" id="KW-0472">Membrane</keyword>
<keyword evidence="4 7" id="KW-0812">Transmembrane</keyword>
<evidence type="ECO:0000256" key="3">
    <source>
        <dbReference type="ARBA" id="ARBA00022475"/>
    </source>
</evidence>
<dbReference type="InterPro" id="IPR032818">
    <property type="entry name" value="DedA-like"/>
</dbReference>
<evidence type="ECO:0000256" key="2">
    <source>
        <dbReference type="ARBA" id="ARBA00010792"/>
    </source>
</evidence>
<sequence>MIIIDFILHVDEHLLYLVQQYGAGIYPLLFAILFIETGLVVFPFLPGDSLLFAGGALAAISNSLSLPLILITCIVASILGNTINYSLGRRFGTHALYEGKLSRFIKAEELQKAEEFFNEKGKYTIFIGRFLPFIRTFVPFIAGSTKMNRSTFMFYNVISGCCWVLLATLAGFFLGNIPFINAHFSMIMLGIIFVSLLPMLISMAKGWQTRRQAQ</sequence>
<keyword evidence="5 7" id="KW-1133">Transmembrane helix</keyword>
<evidence type="ECO:0000259" key="8">
    <source>
        <dbReference type="Pfam" id="PF09335"/>
    </source>
</evidence>
<name>A0ABZ2SJ08_9ENTE</name>
<evidence type="ECO:0000256" key="7">
    <source>
        <dbReference type="RuleBase" id="RU367016"/>
    </source>
</evidence>
<gene>
    <name evidence="9" type="ORF">DOK78_000414</name>
</gene>
<evidence type="ECO:0000256" key="1">
    <source>
        <dbReference type="ARBA" id="ARBA00004651"/>
    </source>
</evidence>
<evidence type="ECO:0000256" key="6">
    <source>
        <dbReference type="ARBA" id="ARBA00023136"/>
    </source>
</evidence>
<feature type="domain" description="VTT" evidence="8">
    <location>
        <begin position="45"/>
        <end position="171"/>
    </location>
</feature>
<keyword evidence="3 7" id="KW-1003">Cell membrane</keyword>
<feature type="transmembrane region" description="Helical" evidence="7">
    <location>
        <begin position="154"/>
        <end position="174"/>
    </location>
</feature>
<proteinExistence type="inferred from homology"/>
<comment type="subcellular location">
    <subcellularLocation>
        <location evidence="1 7">Cell membrane</location>
        <topology evidence="1 7">Multi-pass membrane protein</topology>
    </subcellularLocation>
</comment>
<feature type="transmembrane region" description="Helical" evidence="7">
    <location>
        <begin position="57"/>
        <end position="79"/>
    </location>
</feature>
<evidence type="ECO:0000313" key="9">
    <source>
        <dbReference type="EMBL" id="WYJ75826.1"/>
    </source>
</evidence>
<accession>A0ABZ2SJ08</accession>
<dbReference type="RefSeq" id="WP_207941897.1">
    <property type="nucleotide sequence ID" value="NZ_CP147251.1"/>
</dbReference>
<dbReference type="PANTHER" id="PTHR30353:SF0">
    <property type="entry name" value="TRANSMEMBRANE PROTEIN"/>
    <property type="match status" value="1"/>
</dbReference>
<comment type="similarity">
    <text evidence="2 7">Belongs to the DedA family.</text>
</comment>
<evidence type="ECO:0000256" key="5">
    <source>
        <dbReference type="ARBA" id="ARBA00022989"/>
    </source>
</evidence>
<dbReference type="InterPro" id="IPR032816">
    <property type="entry name" value="VTT_dom"/>
</dbReference>
<dbReference type="PANTHER" id="PTHR30353">
    <property type="entry name" value="INNER MEMBRANE PROTEIN DEDA-RELATED"/>
    <property type="match status" value="1"/>
</dbReference>
<feature type="transmembrane region" description="Helical" evidence="7">
    <location>
        <begin position="180"/>
        <end position="201"/>
    </location>
</feature>
<reference evidence="9 10" key="1">
    <citation type="submission" date="2024-03" db="EMBL/GenBank/DDBJ databases">
        <title>The Genome Sequence of Enterococcus sp. DIV2402.</title>
        <authorList>
            <consortium name="The Broad Institute Genomics Platform"/>
            <consortium name="The Broad Institute Microbial Omics Core"/>
            <consortium name="The Broad Institute Genomic Center for Infectious Diseases"/>
            <person name="Earl A."/>
            <person name="Manson A."/>
            <person name="Gilmore M."/>
            <person name="Schwartman J."/>
            <person name="Shea T."/>
            <person name="Abouelleil A."/>
            <person name="Cao P."/>
            <person name="Chapman S."/>
            <person name="Cusick C."/>
            <person name="Young S."/>
            <person name="Neafsey D."/>
            <person name="Nusbaum C."/>
            <person name="Birren B."/>
        </authorList>
    </citation>
    <scope>NUCLEOTIDE SEQUENCE [LARGE SCALE GENOMIC DNA]</scope>
    <source>
        <strain evidence="9 10">DIV2402</strain>
    </source>
</reference>
<dbReference type="EMBL" id="CP147251">
    <property type="protein sequence ID" value="WYJ75826.1"/>
    <property type="molecule type" value="Genomic_DNA"/>
</dbReference>
<protein>
    <submittedName>
        <fullName evidence="9">Membrane-associated protein</fullName>
    </submittedName>
</protein>
<feature type="transmembrane region" description="Helical" evidence="7">
    <location>
        <begin position="24"/>
        <end position="45"/>
    </location>
</feature>